<accession>A0A059DX88</accession>
<dbReference type="NCBIfam" id="TIGR03243">
    <property type="entry name" value="arg_catab_AOST"/>
    <property type="match status" value="1"/>
</dbReference>
<evidence type="ECO:0000313" key="7">
    <source>
        <dbReference type="Proteomes" id="UP000259173"/>
    </source>
</evidence>
<dbReference type="AlphaFoldDB" id="A0A059DX88"/>
<reference evidence="5 6" key="1">
    <citation type="journal article" date="2014" name="Antonie Van Leeuwenhoek">
        <title>Hyphomonas beringensis sp. nov. and Hyphomonas chukchiensis sp. nov., isolated from surface seawater of the Bering Sea and Chukchi Sea.</title>
        <authorList>
            <person name="Li C."/>
            <person name="Lai Q."/>
            <person name="Li G."/>
            <person name="Dong C."/>
            <person name="Wang J."/>
            <person name="Liao Y."/>
            <person name="Shao Z."/>
        </authorList>
    </citation>
    <scope>NUCLEOTIDE SEQUENCE [LARGE SCALE GENOMIC DNA]</scope>
    <source>
        <strain evidence="5 6">22II1-22F38</strain>
    </source>
</reference>
<dbReference type="STRING" id="1280948.HY36_11085"/>
<keyword evidence="6" id="KW-1185">Reference proteome</keyword>
<dbReference type="EMBL" id="DMBR01000021">
    <property type="protein sequence ID" value="HAE93062.1"/>
    <property type="molecule type" value="Genomic_DNA"/>
</dbReference>
<dbReference type="OrthoDB" id="21121at2"/>
<dbReference type="GO" id="GO:0008791">
    <property type="term" value="F:arginine N-succinyltransferase activity"/>
    <property type="evidence" value="ECO:0007669"/>
    <property type="project" value="InterPro"/>
</dbReference>
<comment type="caution">
    <text evidence="5">The sequence shown here is derived from an EMBL/GenBank/DDBJ whole genome shotgun (WGS) entry which is preliminary data.</text>
</comment>
<keyword evidence="2" id="KW-0808">Transferase</keyword>
<dbReference type="InterPro" id="IPR007041">
    <property type="entry name" value="Arg_succinylTrfase_AstA/AruG"/>
</dbReference>
<evidence type="ECO:0000313" key="5">
    <source>
        <dbReference type="EMBL" id="KCZ58044.1"/>
    </source>
</evidence>
<dbReference type="SUPFAM" id="SSF55729">
    <property type="entry name" value="Acyl-CoA N-acyltransferases (Nat)"/>
    <property type="match status" value="1"/>
</dbReference>
<dbReference type="eggNOG" id="COG3138">
    <property type="taxonomic scope" value="Bacteria"/>
</dbReference>
<name>A0A059DX88_9PROT</name>
<dbReference type="InterPro" id="IPR016181">
    <property type="entry name" value="Acyl_CoA_acyltransferase"/>
</dbReference>
<organism evidence="5 6">
    <name type="scientific">Hyphomonas atlantica</name>
    <dbReference type="NCBI Taxonomy" id="1280948"/>
    <lineage>
        <taxon>Bacteria</taxon>
        <taxon>Pseudomonadati</taxon>
        <taxon>Pseudomonadota</taxon>
        <taxon>Alphaproteobacteria</taxon>
        <taxon>Hyphomonadales</taxon>
        <taxon>Hyphomonadaceae</taxon>
        <taxon>Hyphomonas</taxon>
    </lineage>
</organism>
<evidence type="ECO:0000256" key="3">
    <source>
        <dbReference type="ARBA" id="ARBA00023315"/>
    </source>
</evidence>
<evidence type="ECO:0000256" key="1">
    <source>
        <dbReference type="ARBA" id="ARBA00022503"/>
    </source>
</evidence>
<protein>
    <submittedName>
        <fullName evidence="4">AstA domain-containing protein</fullName>
    </submittedName>
</protein>
<keyword evidence="1" id="KW-0056">Arginine metabolism</keyword>
<evidence type="ECO:0000313" key="6">
    <source>
        <dbReference type="Proteomes" id="UP000024547"/>
    </source>
</evidence>
<dbReference type="PATRIC" id="fig|1280948.3.peg.3338"/>
<dbReference type="GO" id="GO:0006527">
    <property type="term" value="P:L-arginine catabolic process"/>
    <property type="evidence" value="ECO:0007669"/>
    <property type="project" value="InterPro"/>
</dbReference>
<sequence length="345" mass="38829">MSGPYIMRPSRLDDFPALMELAELSGAGFTSLPVDEEILRERLEKSEKAFRGQLERIEYGKYLLMMEDTSTGEVVGCSAVKAGTGIDHPFFNYRIITLSQASHAAGNMRFDMDALVLTNEYVGYTEVGTLFLKANHRGGGAGRLAAQSRYLLMATDPDRFGEKVLAELRGVIDQKGVSPFWECLGRHFFRMDFDEADKLSATTDNQFICDLMPKYPIYVDLLPPEAREVIGRCHSDGVGAYKLLQWEGFEFDRTVDIFDGGPLVAVQRRHLRTIRESKRVKLQLVDDASNTEFSQGLISTDVLSDFRVSQAQILLRDQDTAMTSQDVFDRLQLKPGATVRVWVRS</sequence>
<dbReference type="EMBL" id="AWFH01000062">
    <property type="protein sequence ID" value="KCZ58044.1"/>
    <property type="molecule type" value="Genomic_DNA"/>
</dbReference>
<evidence type="ECO:0000313" key="4">
    <source>
        <dbReference type="EMBL" id="HAE93062.1"/>
    </source>
</evidence>
<proteinExistence type="predicted"/>
<dbReference type="Proteomes" id="UP000259173">
    <property type="component" value="Unassembled WGS sequence"/>
</dbReference>
<dbReference type="PANTHER" id="PTHR30420">
    <property type="entry name" value="N-SUCCINYLARGININE DIHYDROLASE"/>
    <property type="match status" value="1"/>
</dbReference>
<dbReference type="Proteomes" id="UP000024547">
    <property type="component" value="Unassembled WGS sequence"/>
</dbReference>
<reference evidence="4 7" key="2">
    <citation type="journal article" date="2018" name="Nat. Biotechnol.">
        <title>A standardized bacterial taxonomy based on genome phylogeny substantially revises the tree of life.</title>
        <authorList>
            <person name="Parks D.H."/>
            <person name="Chuvochina M."/>
            <person name="Waite D.W."/>
            <person name="Rinke C."/>
            <person name="Skarshewski A."/>
            <person name="Chaumeil P.A."/>
            <person name="Hugenholtz P."/>
        </authorList>
    </citation>
    <scope>NUCLEOTIDE SEQUENCE [LARGE SCALE GENOMIC DNA]</scope>
    <source>
        <strain evidence="4">UBA8557</strain>
    </source>
</reference>
<evidence type="ECO:0000256" key="2">
    <source>
        <dbReference type="ARBA" id="ARBA00022679"/>
    </source>
</evidence>
<dbReference type="Pfam" id="PF04958">
    <property type="entry name" value="AstA"/>
    <property type="match status" value="1"/>
</dbReference>
<keyword evidence="3" id="KW-0012">Acyltransferase</keyword>
<gene>
    <name evidence="4" type="ORF">DCG65_00780</name>
    <name evidence="5" type="ORF">HY36_11085</name>
</gene>
<dbReference type="PANTHER" id="PTHR30420:SF1">
    <property type="entry name" value="ARGININE N-SUCCINYLTRANSFERASE"/>
    <property type="match status" value="1"/>
</dbReference>